<feature type="transmembrane region" description="Helical" evidence="1">
    <location>
        <begin position="82"/>
        <end position="100"/>
    </location>
</feature>
<dbReference type="Proteomes" id="UP000222056">
    <property type="component" value="Unassembled WGS sequence"/>
</dbReference>
<feature type="transmembrane region" description="Helical" evidence="1">
    <location>
        <begin position="107"/>
        <end position="127"/>
    </location>
</feature>
<feature type="transmembrane region" description="Helical" evidence="1">
    <location>
        <begin position="48"/>
        <end position="70"/>
    </location>
</feature>
<evidence type="ECO:0000256" key="1">
    <source>
        <dbReference type="SAM" id="Phobius"/>
    </source>
</evidence>
<sequence length="128" mass="13938">MDDQTLWQLVRFLHLLAMAFFVGGQLLLAAAVVPVLRGNDPSGAMRRIARSFGWGTLVAIGVLFATGAAMAGQYGRWSDPQLHVKLALVGLVAALIVWHMRRPDLRVIDGLIFLLSLVIVWLGIGLAH</sequence>
<name>A0A1H6FJL4_THEAL</name>
<reference evidence="3" key="1">
    <citation type="submission" date="2016-10" db="EMBL/GenBank/DDBJ databases">
        <authorList>
            <person name="Varghese N."/>
            <person name="Submissions S."/>
        </authorList>
    </citation>
    <scope>NUCLEOTIDE SEQUENCE [LARGE SCALE GENOMIC DNA]</scope>
    <source>
        <strain evidence="3">ATCC 35263</strain>
    </source>
</reference>
<feature type="transmembrane region" description="Helical" evidence="1">
    <location>
        <begin position="12"/>
        <end position="36"/>
    </location>
</feature>
<evidence type="ECO:0000313" key="2">
    <source>
        <dbReference type="EMBL" id="SEH10592.1"/>
    </source>
</evidence>
<proteinExistence type="predicted"/>
<gene>
    <name evidence="2" type="ORF">SAMN02745716_0462</name>
</gene>
<accession>A0A1H6FJL4</accession>
<dbReference type="AlphaFoldDB" id="A0A1H6FJL4"/>
<protein>
    <submittedName>
        <fullName evidence="2">Uncharacterized protein</fullName>
    </submittedName>
</protein>
<keyword evidence="1" id="KW-1133">Transmembrane helix</keyword>
<dbReference type="EMBL" id="FNWJ01000001">
    <property type="protein sequence ID" value="SEH10592.1"/>
    <property type="molecule type" value="Genomic_DNA"/>
</dbReference>
<organism evidence="2 3">
    <name type="scientific">Thermoleophilum album</name>
    <dbReference type="NCBI Taxonomy" id="29539"/>
    <lineage>
        <taxon>Bacteria</taxon>
        <taxon>Bacillati</taxon>
        <taxon>Actinomycetota</taxon>
        <taxon>Thermoleophilia</taxon>
        <taxon>Thermoleophilales</taxon>
        <taxon>Thermoleophilaceae</taxon>
        <taxon>Thermoleophilum</taxon>
    </lineage>
</organism>
<keyword evidence="1" id="KW-0472">Membrane</keyword>
<dbReference type="RefSeq" id="WP_093115849.1">
    <property type="nucleotide sequence ID" value="NZ_FNWJ01000001.1"/>
</dbReference>
<keyword evidence="1" id="KW-0812">Transmembrane</keyword>
<evidence type="ECO:0000313" key="3">
    <source>
        <dbReference type="Proteomes" id="UP000222056"/>
    </source>
</evidence>
<keyword evidence="3" id="KW-1185">Reference proteome</keyword>